<dbReference type="Proteomes" id="UP000020529">
    <property type="component" value="Unassembled WGS sequence"/>
</dbReference>
<reference evidence="1 2" key="1">
    <citation type="submission" date="2014-02" db="EMBL/GenBank/DDBJ databases">
        <authorList>
            <person name="Sears C."/>
            <person name="Carroll K."/>
            <person name="Sack B.R."/>
            <person name="Qadri F."/>
            <person name="Myers L.L."/>
            <person name="Chung G.-T."/>
            <person name="Escheverria P."/>
            <person name="Fraser C.M."/>
            <person name="Sadzewicz L."/>
            <person name="Shefchek K.A."/>
            <person name="Tallon L."/>
            <person name="Das S.P."/>
            <person name="Daugherty S."/>
            <person name="Mongodin E.F."/>
        </authorList>
    </citation>
    <scope>NUCLEOTIDE SEQUENCE [LARGE SCALE GENOMIC DNA]</scope>
    <source>
        <strain evidence="2">3988T(B)14</strain>
    </source>
</reference>
<gene>
    <name evidence="1" type="ORF">M124_3019</name>
</gene>
<proteinExistence type="predicted"/>
<dbReference type="AlphaFoldDB" id="A0A015VYD9"/>
<evidence type="ECO:0000313" key="2">
    <source>
        <dbReference type="Proteomes" id="UP000020529"/>
    </source>
</evidence>
<comment type="caution">
    <text evidence="1">The sequence shown here is derived from an EMBL/GenBank/DDBJ whole genome shotgun (WGS) entry which is preliminary data.</text>
</comment>
<organism evidence="1 2">
    <name type="scientific">Bacteroides fragilis str. 3988T(B)14</name>
    <dbReference type="NCBI Taxonomy" id="1339315"/>
    <lineage>
        <taxon>Bacteria</taxon>
        <taxon>Pseudomonadati</taxon>
        <taxon>Bacteroidota</taxon>
        <taxon>Bacteroidia</taxon>
        <taxon>Bacteroidales</taxon>
        <taxon>Bacteroidaceae</taxon>
        <taxon>Bacteroides</taxon>
    </lineage>
</organism>
<accession>A0A015VYD9</accession>
<dbReference type="EMBL" id="JGCY01000371">
    <property type="protein sequence ID" value="EXY73190.1"/>
    <property type="molecule type" value="Genomic_DNA"/>
</dbReference>
<sequence length="46" mass="5482">MFMIRKYTHHLMSCKGMSENFEMNLFCSKIKKVWVVYGIYVESASL</sequence>
<evidence type="ECO:0000313" key="1">
    <source>
        <dbReference type="EMBL" id="EXY73190.1"/>
    </source>
</evidence>
<protein>
    <submittedName>
        <fullName evidence="1">Uncharacterized protein</fullName>
    </submittedName>
</protein>
<name>A0A015VYD9_BACFG</name>
<dbReference type="PATRIC" id="fig|1339315.3.peg.3693"/>